<dbReference type="OMA" id="HRNCEIA"/>
<feature type="signal peptide" evidence="1">
    <location>
        <begin position="1"/>
        <end position="23"/>
    </location>
</feature>
<dbReference type="Pfam" id="PF11107">
    <property type="entry name" value="FANCF"/>
    <property type="match status" value="1"/>
</dbReference>
<reference evidence="2 3" key="1">
    <citation type="submission" date="2017-09" db="EMBL/GenBank/DDBJ databases">
        <authorList>
            <consortium name="International Durum Wheat Genome Sequencing Consortium (IDWGSC)"/>
            <person name="Milanesi L."/>
        </authorList>
    </citation>
    <scope>NUCLEOTIDE SEQUENCE [LARGE SCALE GENOMIC DNA]</scope>
    <source>
        <strain evidence="3">cv. Svevo</strain>
    </source>
</reference>
<feature type="chain" id="PRO_5040244706" description="Exocyst subunit Exo70 family protein" evidence="1">
    <location>
        <begin position="24"/>
        <end position="486"/>
    </location>
</feature>
<dbReference type="Gramene" id="TRITD6Av1G218570.5">
    <property type="protein sequence ID" value="TRITD6Av1G218570.5"/>
    <property type="gene ID" value="TRITD6Av1G218570"/>
</dbReference>
<dbReference type="AlphaFoldDB" id="A0A9R0Y9M0"/>
<gene>
    <name evidence="2" type="ORF">TRITD_6Av1G218570</name>
</gene>
<dbReference type="GO" id="GO:0036297">
    <property type="term" value="P:interstrand cross-link repair"/>
    <property type="evidence" value="ECO:0007669"/>
    <property type="project" value="InterPro"/>
</dbReference>
<protein>
    <recommendedName>
        <fullName evidence="4">Exocyst subunit Exo70 family protein</fullName>
    </recommendedName>
</protein>
<dbReference type="GO" id="GO:0043240">
    <property type="term" value="C:Fanconi anaemia nuclear complex"/>
    <property type="evidence" value="ECO:0007669"/>
    <property type="project" value="InterPro"/>
</dbReference>
<dbReference type="InterPro" id="IPR035428">
    <property type="entry name" value="FANCF"/>
</dbReference>
<accession>A0A9R0Y9M0</accession>
<evidence type="ECO:0000256" key="1">
    <source>
        <dbReference type="SAM" id="SignalP"/>
    </source>
</evidence>
<dbReference type="PANTHER" id="PTHR14449">
    <property type="entry name" value="FANCONI ANEMIA GROUP F PROTEIN FANCF"/>
    <property type="match status" value="1"/>
</dbReference>
<keyword evidence="1" id="KW-0732">Signal</keyword>
<dbReference type="EMBL" id="LT934121">
    <property type="protein sequence ID" value="VAI51351.1"/>
    <property type="molecule type" value="Genomic_DNA"/>
</dbReference>
<sequence>MGWFMKRRARKKLGLWVWGLVSCRSVPEEAGIARKGSETEEEMAAMEEVLALVPGFVDILVLAGGRASSGAAATWRPGDVQKALRWAFFFEEVFRNLRESGQYEDSAREFDAALAVLASSPGFPKGLADMRSETLSAATELVIKHFLKAETTSVENIRALLEAVVGMDIDGIGAGGGRDACQQYVKSILNMYLSGLTRTKSGGDVGVPTTSSDRLYAESLVVGHSQILVNQLLERLDSASCISLAERGLRTLLDSVKNSFSDPGSPVIPRKSQTIENFLRWKQWRGRCLSYLLDERTVRIVSGSSFIFSAPKEQWMKVFEPLTVSADSCQSGLVEVMEICLLGLVSRRWDTLIESFVSHIFSSLPISKQYADLHQLLQGTYRGECPDKIRNLKENDILEYARQSLESKPHILWLLPPVLTAAAIPPRSSLFEIYLAEIDKQFDEAVFTERKCNCRRDGIEQHDSCEVAERIQCLYAFHVQQPHPMV</sequence>
<dbReference type="Proteomes" id="UP000324705">
    <property type="component" value="Chromosome 6A"/>
</dbReference>
<evidence type="ECO:0000313" key="2">
    <source>
        <dbReference type="EMBL" id="VAI51351.1"/>
    </source>
</evidence>
<keyword evidence="3" id="KW-1185">Reference proteome</keyword>
<dbReference type="PROSITE" id="PS51257">
    <property type="entry name" value="PROKAR_LIPOPROTEIN"/>
    <property type="match status" value="1"/>
</dbReference>
<proteinExistence type="predicted"/>
<evidence type="ECO:0000313" key="3">
    <source>
        <dbReference type="Proteomes" id="UP000324705"/>
    </source>
</evidence>
<organism evidence="2 3">
    <name type="scientific">Triticum turgidum subsp. durum</name>
    <name type="common">Durum wheat</name>
    <name type="synonym">Triticum durum</name>
    <dbReference type="NCBI Taxonomy" id="4567"/>
    <lineage>
        <taxon>Eukaryota</taxon>
        <taxon>Viridiplantae</taxon>
        <taxon>Streptophyta</taxon>
        <taxon>Embryophyta</taxon>
        <taxon>Tracheophyta</taxon>
        <taxon>Spermatophyta</taxon>
        <taxon>Magnoliopsida</taxon>
        <taxon>Liliopsida</taxon>
        <taxon>Poales</taxon>
        <taxon>Poaceae</taxon>
        <taxon>BOP clade</taxon>
        <taxon>Pooideae</taxon>
        <taxon>Triticodae</taxon>
        <taxon>Triticeae</taxon>
        <taxon>Triticinae</taxon>
        <taxon>Triticum</taxon>
    </lineage>
</organism>
<evidence type="ECO:0008006" key="4">
    <source>
        <dbReference type="Google" id="ProtNLM"/>
    </source>
</evidence>
<name>A0A9R0Y9M0_TRITD</name>
<dbReference type="PANTHER" id="PTHR14449:SF2">
    <property type="entry name" value="FANCONI ANEMIA GROUP F PROTEIN"/>
    <property type="match status" value="1"/>
</dbReference>